<dbReference type="GO" id="GO:0005886">
    <property type="term" value="C:plasma membrane"/>
    <property type="evidence" value="ECO:0007669"/>
    <property type="project" value="TreeGrafter"/>
</dbReference>
<feature type="transmembrane region" description="Helical" evidence="5">
    <location>
        <begin position="28"/>
        <end position="51"/>
    </location>
</feature>
<dbReference type="PANTHER" id="PTHR23502:SF182">
    <property type="entry name" value="POLYAMINE TRANSPORTER, PUTATIVE-RELATED"/>
    <property type="match status" value="1"/>
</dbReference>
<dbReference type="PROSITE" id="PS50850">
    <property type="entry name" value="MFS"/>
    <property type="match status" value="1"/>
</dbReference>
<reference evidence="7 8" key="1">
    <citation type="submission" date="2016-10" db="EMBL/GenBank/DDBJ databases">
        <title>Genome sequence of the ascomycete fungus Penicillium subrubescens.</title>
        <authorList>
            <person name="De Vries R.P."/>
            <person name="Peng M."/>
            <person name="Dilokpimol A."/>
            <person name="Hilden K."/>
            <person name="Makela M.R."/>
            <person name="Grigoriev I."/>
            <person name="Riley R."/>
            <person name="Granchi Z."/>
        </authorList>
    </citation>
    <scope>NUCLEOTIDE SEQUENCE [LARGE SCALE GENOMIC DNA]</scope>
    <source>
        <strain evidence="7 8">CBS 132785</strain>
    </source>
</reference>
<evidence type="ECO:0000313" key="7">
    <source>
        <dbReference type="EMBL" id="OKP12450.1"/>
    </source>
</evidence>
<keyword evidence="2 5" id="KW-0812">Transmembrane</keyword>
<comment type="caution">
    <text evidence="7">The sequence shown here is derived from an EMBL/GenBank/DDBJ whole genome shotgun (WGS) entry which is preliminary data.</text>
</comment>
<evidence type="ECO:0000256" key="5">
    <source>
        <dbReference type="SAM" id="Phobius"/>
    </source>
</evidence>
<dbReference type="InterPro" id="IPR020846">
    <property type="entry name" value="MFS_dom"/>
</dbReference>
<evidence type="ECO:0000259" key="6">
    <source>
        <dbReference type="PROSITE" id="PS50850"/>
    </source>
</evidence>
<comment type="subcellular location">
    <subcellularLocation>
        <location evidence="1">Membrane</location>
        <topology evidence="1">Multi-pass membrane protein</topology>
    </subcellularLocation>
</comment>
<dbReference type="PANTHER" id="PTHR23502">
    <property type="entry name" value="MAJOR FACILITATOR SUPERFAMILY"/>
    <property type="match status" value="1"/>
</dbReference>
<organism evidence="7 8">
    <name type="scientific">Penicillium subrubescens</name>
    <dbReference type="NCBI Taxonomy" id="1316194"/>
    <lineage>
        <taxon>Eukaryota</taxon>
        <taxon>Fungi</taxon>
        <taxon>Dikarya</taxon>
        <taxon>Ascomycota</taxon>
        <taxon>Pezizomycotina</taxon>
        <taxon>Eurotiomycetes</taxon>
        <taxon>Eurotiomycetidae</taxon>
        <taxon>Eurotiales</taxon>
        <taxon>Aspergillaceae</taxon>
        <taxon>Penicillium</taxon>
    </lineage>
</organism>
<dbReference type="Gene3D" id="1.20.1720.10">
    <property type="entry name" value="Multidrug resistance protein D"/>
    <property type="match status" value="1"/>
</dbReference>
<evidence type="ECO:0000256" key="1">
    <source>
        <dbReference type="ARBA" id="ARBA00004141"/>
    </source>
</evidence>
<dbReference type="GO" id="GO:0000297">
    <property type="term" value="F:spermine transmembrane transporter activity"/>
    <property type="evidence" value="ECO:0007669"/>
    <property type="project" value="TreeGrafter"/>
</dbReference>
<dbReference type="AlphaFoldDB" id="A0A1Q5UJ00"/>
<dbReference type="EMBL" id="MNBE01000209">
    <property type="protein sequence ID" value="OKP12450.1"/>
    <property type="molecule type" value="Genomic_DNA"/>
</dbReference>
<keyword evidence="8" id="KW-1185">Reference proteome</keyword>
<name>A0A1Q5UJ00_9EURO</name>
<dbReference type="GO" id="GO:0015606">
    <property type="term" value="F:spermidine transmembrane transporter activity"/>
    <property type="evidence" value="ECO:0007669"/>
    <property type="project" value="TreeGrafter"/>
</dbReference>
<feature type="transmembrane region" description="Helical" evidence="5">
    <location>
        <begin position="63"/>
        <end position="84"/>
    </location>
</feature>
<dbReference type="OrthoDB" id="3936150at2759"/>
<feature type="transmembrane region" description="Helical" evidence="5">
    <location>
        <begin position="121"/>
        <end position="145"/>
    </location>
</feature>
<gene>
    <name evidence="7" type="ORF">PENSUB_1910</name>
</gene>
<feature type="transmembrane region" description="Helical" evidence="5">
    <location>
        <begin position="188"/>
        <end position="206"/>
    </location>
</feature>
<feature type="transmembrane region" description="Helical" evidence="5">
    <location>
        <begin position="96"/>
        <end position="115"/>
    </location>
</feature>
<evidence type="ECO:0000256" key="4">
    <source>
        <dbReference type="ARBA" id="ARBA00023136"/>
    </source>
</evidence>
<feature type="transmembrane region" description="Helical" evidence="5">
    <location>
        <begin position="289"/>
        <end position="310"/>
    </location>
</feature>
<evidence type="ECO:0000256" key="2">
    <source>
        <dbReference type="ARBA" id="ARBA00022692"/>
    </source>
</evidence>
<feature type="transmembrane region" description="Helical" evidence="5">
    <location>
        <begin position="335"/>
        <end position="353"/>
    </location>
</feature>
<feature type="domain" description="Major facilitator superfamily (MFS) profile" evidence="6">
    <location>
        <begin position="30"/>
        <end position="355"/>
    </location>
</feature>
<sequence length="355" mass="39093">MTFIDPPEEELQLTSEEDPRKWPTWKRIWISVGPLLGVFSLTSGNSIYVAAVPLVNAEFQVGSTLGMLPITLYTLGLALGPIISSSTSEVYGRRPVYVLSLLGAMAFNAVGGSASNFRTLAVARLLAGITGGPMIPVVAGTLNDLWDTPSEQIGTRLMGLFACSIAWGSEIGPVMGQPIIEVSGNWRWTFWLSIILLGVSCVVWLNPETFGPELLRQKCRRLGKPPPPRGSLKDNLKIALGRPLHMMIVEPVIVPTSFISAISLSIVFFFYVAYPFIFESIYSFTPHQVALSFLSLLIGSALGLVIMIFINKRLHKKAEMLARTRRLTMKPEEHLYHTMLGGILLPLSLFWFVSS</sequence>
<dbReference type="Pfam" id="PF07690">
    <property type="entry name" value="MFS_1"/>
    <property type="match status" value="1"/>
</dbReference>
<proteinExistence type="predicted"/>
<dbReference type="InterPro" id="IPR036259">
    <property type="entry name" value="MFS_trans_sf"/>
</dbReference>
<feature type="transmembrane region" description="Helical" evidence="5">
    <location>
        <begin position="252"/>
        <end position="277"/>
    </location>
</feature>
<dbReference type="Proteomes" id="UP000186955">
    <property type="component" value="Unassembled WGS sequence"/>
</dbReference>
<dbReference type="STRING" id="1316194.A0A1Q5UJ00"/>
<dbReference type="SUPFAM" id="SSF103473">
    <property type="entry name" value="MFS general substrate transporter"/>
    <property type="match status" value="1"/>
</dbReference>
<keyword evidence="3 5" id="KW-1133">Transmembrane helix</keyword>
<evidence type="ECO:0000256" key="3">
    <source>
        <dbReference type="ARBA" id="ARBA00022989"/>
    </source>
</evidence>
<keyword evidence="4 5" id="KW-0472">Membrane</keyword>
<accession>A0A1Q5UJ00</accession>
<protein>
    <recommendedName>
        <fullName evidence="6">Major facilitator superfamily (MFS) profile domain-containing protein</fullName>
    </recommendedName>
</protein>
<evidence type="ECO:0000313" key="8">
    <source>
        <dbReference type="Proteomes" id="UP000186955"/>
    </source>
</evidence>
<dbReference type="InterPro" id="IPR011701">
    <property type="entry name" value="MFS"/>
</dbReference>